<reference evidence="4" key="1">
    <citation type="submission" date="2015-08" db="EMBL/GenBank/DDBJ databases">
        <title>Genome sequencing project for genomic taxonomy and phylogenomics of Bacillus-like bacteria.</title>
        <authorList>
            <person name="Liu B."/>
            <person name="Wang J."/>
            <person name="Zhu Y."/>
            <person name="Liu G."/>
            <person name="Chen Q."/>
            <person name="Chen Z."/>
            <person name="Lan J."/>
            <person name="Che J."/>
            <person name="Ge C."/>
            <person name="Shi H."/>
            <person name="Pan Z."/>
            <person name="Liu X."/>
        </authorList>
    </citation>
    <scope>NUCLEOTIDE SEQUENCE [LARGE SCALE GENOMIC DNA]</scope>
    <source>
        <strain evidence="4">FJAT-4402</strain>
    </source>
</reference>
<dbReference type="Pfam" id="PF12840">
    <property type="entry name" value="HTH_20"/>
    <property type="match status" value="1"/>
</dbReference>
<evidence type="ECO:0000313" key="4">
    <source>
        <dbReference type="Proteomes" id="UP000067625"/>
    </source>
</evidence>
<evidence type="ECO:0000259" key="2">
    <source>
        <dbReference type="PROSITE" id="PS50987"/>
    </source>
</evidence>
<dbReference type="InterPro" id="IPR052543">
    <property type="entry name" value="HTH_Metal-responsive_Reg"/>
</dbReference>
<dbReference type="Proteomes" id="UP000067625">
    <property type="component" value="Chromosome"/>
</dbReference>
<dbReference type="GO" id="GO:0097063">
    <property type="term" value="F:cadmium ion sensor activity"/>
    <property type="evidence" value="ECO:0007669"/>
    <property type="project" value="TreeGrafter"/>
</dbReference>
<accession>A0A0M4FJY3</accession>
<gene>
    <name evidence="3" type="ORF">AM592_19810</name>
</gene>
<dbReference type="PROSITE" id="PS50987">
    <property type="entry name" value="HTH_ARSR_2"/>
    <property type="match status" value="1"/>
</dbReference>
<organism evidence="3 4">
    <name type="scientific">Bacillus gobiensis</name>
    <dbReference type="NCBI Taxonomy" id="1441095"/>
    <lineage>
        <taxon>Bacteria</taxon>
        <taxon>Bacillati</taxon>
        <taxon>Bacillota</taxon>
        <taxon>Bacilli</taxon>
        <taxon>Bacillales</taxon>
        <taxon>Bacillaceae</taxon>
        <taxon>Bacillus</taxon>
    </lineage>
</organism>
<proteinExistence type="predicted"/>
<dbReference type="AlphaFoldDB" id="A0A0M4FJY3"/>
<dbReference type="InterPro" id="IPR036390">
    <property type="entry name" value="WH_DNA-bd_sf"/>
</dbReference>
<sequence>MNGNPNITEMASLLADPSRAEILTCLLDGRFHTASELASIAKVKPQTASFHLAKLSKIHLIKMEKHGRFHYYQLANQEVAQMLESFLVISPPAEIKSLKQDSQTRALRKARTCYDHIAGNLGVRLTESMVHSGILSKEQGQFEVTEKGEQFFGDLGLDLPSIRKKRRSFSRCCLDWSERQHHLAGSLGSALATHFFEKQWITHIPYTRAVSITSTGRFYFKKYFNI</sequence>
<keyword evidence="1" id="KW-0238">DNA-binding</keyword>
<dbReference type="OrthoDB" id="9797716at2"/>
<dbReference type="GO" id="GO:0003700">
    <property type="term" value="F:DNA-binding transcription factor activity"/>
    <property type="evidence" value="ECO:0007669"/>
    <property type="project" value="InterPro"/>
</dbReference>
<dbReference type="PANTHER" id="PTHR39168">
    <property type="entry name" value="TRANSCRIPTIONAL REGULATOR-RELATED"/>
    <property type="match status" value="1"/>
</dbReference>
<evidence type="ECO:0000256" key="1">
    <source>
        <dbReference type="ARBA" id="ARBA00023125"/>
    </source>
</evidence>
<dbReference type="GO" id="GO:0046686">
    <property type="term" value="P:response to cadmium ion"/>
    <property type="evidence" value="ECO:0007669"/>
    <property type="project" value="TreeGrafter"/>
</dbReference>
<dbReference type="STRING" id="1441095.AM592_19810"/>
<evidence type="ECO:0000313" key="3">
    <source>
        <dbReference type="EMBL" id="ALC83524.1"/>
    </source>
</evidence>
<dbReference type="GO" id="GO:0032791">
    <property type="term" value="F:lead ion binding"/>
    <property type="evidence" value="ECO:0007669"/>
    <property type="project" value="TreeGrafter"/>
</dbReference>
<dbReference type="RefSeq" id="WP_053605376.1">
    <property type="nucleotide sequence ID" value="NZ_CP012600.1"/>
</dbReference>
<dbReference type="GO" id="GO:0010288">
    <property type="term" value="P:response to lead ion"/>
    <property type="evidence" value="ECO:0007669"/>
    <property type="project" value="TreeGrafter"/>
</dbReference>
<dbReference type="SUPFAM" id="SSF46785">
    <property type="entry name" value="Winged helix' DNA-binding domain"/>
    <property type="match status" value="1"/>
</dbReference>
<dbReference type="InterPro" id="IPR001845">
    <property type="entry name" value="HTH_ArsR_DNA-bd_dom"/>
</dbReference>
<feature type="domain" description="HTH arsR-type" evidence="2">
    <location>
        <begin position="1"/>
        <end position="94"/>
    </location>
</feature>
<dbReference type="NCBIfam" id="NF033788">
    <property type="entry name" value="HTH_metalloreg"/>
    <property type="match status" value="1"/>
</dbReference>
<name>A0A0M4FJY3_9BACI</name>
<dbReference type="InterPro" id="IPR011991">
    <property type="entry name" value="ArsR-like_HTH"/>
</dbReference>
<dbReference type="InterPro" id="IPR036388">
    <property type="entry name" value="WH-like_DNA-bd_sf"/>
</dbReference>
<dbReference type="CDD" id="cd00090">
    <property type="entry name" value="HTH_ARSR"/>
    <property type="match status" value="1"/>
</dbReference>
<dbReference type="PANTHER" id="PTHR39168:SF1">
    <property type="entry name" value="TRANSCRIPTIONAL REGULATORY PROTEIN"/>
    <property type="match status" value="1"/>
</dbReference>
<dbReference type="SMART" id="SM00418">
    <property type="entry name" value="HTH_ARSR"/>
    <property type="match status" value="1"/>
</dbReference>
<dbReference type="PATRIC" id="fig|1441095.3.peg.4382"/>
<dbReference type="GO" id="GO:0003677">
    <property type="term" value="F:DNA binding"/>
    <property type="evidence" value="ECO:0007669"/>
    <property type="project" value="UniProtKB-KW"/>
</dbReference>
<reference evidence="3 4" key="2">
    <citation type="journal article" date="2016" name="Int. J. Syst. Evol. Microbiol.">
        <title>Bacillus gobiensis sp. nov., isolated from a soil sample.</title>
        <authorList>
            <person name="Liu B."/>
            <person name="Liu G.H."/>
            <person name="Cetin S."/>
            <person name="Schumann P."/>
            <person name="Pan Z.Z."/>
            <person name="Chen Q.Q."/>
        </authorList>
    </citation>
    <scope>NUCLEOTIDE SEQUENCE [LARGE SCALE GENOMIC DNA]</scope>
    <source>
        <strain evidence="3 4">FJAT-4402</strain>
    </source>
</reference>
<dbReference type="EMBL" id="CP012600">
    <property type="protein sequence ID" value="ALC83524.1"/>
    <property type="molecule type" value="Genomic_DNA"/>
</dbReference>
<dbReference type="Gene3D" id="1.10.10.10">
    <property type="entry name" value="Winged helix-like DNA-binding domain superfamily/Winged helix DNA-binding domain"/>
    <property type="match status" value="1"/>
</dbReference>
<keyword evidence="4" id="KW-1185">Reference proteome</keyword>
<protein>
    <submittedName>
        <fullName evidence="3">ArsR family transcriptional regulator</fullName>
    </submittedName>
</protein>
<dbReference type="PRINTS" id="PR00778">
    <property type="entry name" value="HTHARSR"/>
</dbReference>